<sequence>MKMKTNIRTFSSKKLVLGIVTTVIGISTIALVSENAYASTSTVKSQIVKNTTKPTTTVKTVKPIAVKNGSMSNRTDES</sequence>
<gene>
    <name evidence="1" type="ORF">LamDB_49900</name>
</gene>
<protein>
    <submittedName>
        <fullName evidence="1">Uncharacterized protein</fullName>
    </submittedName>
</protein>
<dbReference type="AlphaFoldDB" id="A0A640MZZ7"/>
<dbReference type="EMBL" id="BLEX01000011">
    <property type="protein sequence ID" value="GEU19403.1"/>
    <property type="molecule type" value="Genomic_DNA"/>
</dbReference>
<evidence type="ECO:0000313" key="1">
    <source>
        <dbReference type="EMBL" id="GEU19403.1"/>
    </source>
</evidence>
<reference evidence="1" key="2">
    <citation type="submission" date="2019-12" db="EMBL/GenBank/DDBJ databases">
        <authorList>
            <person name="Hoang T.H.H."/>
            <person name="Okutani A."/>
        </authorList>
    </citation>
    <scope>NUCLEOTIDE SEQUENCE</scope>
    <source>
        <strain evidence="1">LamDB</strain>
    </source>
</reference>
<accession>A0A640MZZ7</accession>
<reference evidence="1" key="1">
    <citation type="submission" date="2019-12" db="EMBL/GenBank/DDBJ databases">
        <title>Epidemiological and comparative genomic analysis of Bacillus anthracis isolated from northern Vietnam.</title>
        <authorList>
            <person name="Hoang T.T.H."/>
            <person name="Dang D.A."/>
            <person name="Pham M.H."/>
            <person name="Luong M.H."/>
            <person name="Tran N.D."/>
            <person name="Nguyen T.H."/>
            <person name="Nguyen T.T."/>
            <person name="Inoue S."/>
            <person name="Morikawa S."/>
            <person name="Okutani A."/>
        </authorList>
    </citation>
    <scope>NUCLEOTIDE SEQUENCE</scope>
    <source>
        <strain evidence="1">LamDB</strain>
    </source>
</reference>
<comment type="caution">
    <text evidence="1">The sequence shown here is derived from an EMBL/GenBank/DDBJ whole genome shotgun (WGS) entry which is preliminary data.</text>
</comment>
<name>A0A640MZZ7_BACAN</name>
<organism evidence="1">
    <name type="scientific">Bacillus anthracis</name>
    <name type="common">anthrax bacterium</name>
    <dbReference type="NCBI Taxonomy" id="1392"/>
    <lineage>
        <taxon>Bacteria</taxon>
        <taxon>Bacillati</taxon>
        <taxon>Bacillota</taxon>
        <taxon>Bacilli</taxon>
        <taxon>Bacillales</taxon>
        <taxon>Bacillaceae</taxon>
        <taxon>Bacillus</taxon>
        <taxon>Bacillus cereus group</taxon>
    </lineage>
</organism>
<proteinExistence type="predicted"/>